<dbReference type="Gene3D" id="3.40.1360.10">
    <property type="match status" value="1"/>
</dbReference>
<dbReference type="CDD" id="cd00223">
    <property type="entry name" value="TOPRIM_TopoIIB_SPO"/>
    <property type="match status" value="1"/>
</dbReference>
<dbReference type="Proteomes" id="UP000825935">
    <property type="component" value="Chromosome 10"/>
</dbReference>
<dbReference type="GO" id="GO:0007131">
    <property type="term" value="P:reciprocal meiotic recombination"/>
    <property type="evidence" value="ECO:0007669"/>
    <property type="project" value="TreeGrafter"/>
</dbReference>
<evidence type="ECO:0000256" key="5">
    <source>
        <dbReference type="ARBA" id="ARBA00022723"/>
    </source>
</evidence>
<comment type="caution">
    <text evidence="13">The sequence shown here is derived from an EMBL/GenBank/DDBJ whole genome shotgun (WGS) entry which is preliminary data.</text>
</comment>
<dbReference type="GO" id="GO:0005524">
    <property type="term" value="F:ATP binding"/>
    <property type="evidence" value="ECO:0007669"/>
    <property type="project" value="InterPro"/>
</dbReference>
<dbReference type="Pfam" id="PF04406">
    <property type="entry name" value="TP6A_N"/>
    <property type="match status" value="1"/>
</dbReference>
<keyword evidence="7 10" id="KW-0799">Topoisomerase</keyword>
<dbReference type="Pfam" id="PF21180">
    <property type="entry name" value="TOP6A-Spo11_Toprim"/>
    <property type="match status" value="1"/>
</dbReference>
<evidence type="ECO:0000313" key="14">
    <source>
        <dbReference type="Proteomes" id="UP000825935"/>
    </source>
</evidence>
<dbReference type="GO" id="GO:0042138">
    <property type="term" value="P:meiotic DNA double-strand break formation"/>
    <property type="evidence" value="ECO:0007669"/>
    <property type="project" value="TreeGrafter"/>
</dbReference>
<evidence type="ECO:0000256" key="7">
    <source>
        <dbReference type="ARBA" id="ARBA00023029"/>
    </source>
</evidence>
<dbReference type="EC" id="5.6.2.2" evidence="4"/>
<evidence type="ECO:0000256" key="2">
    <source>
        <dbReference type="ARBA" id="ARBA00001946"/>
    </source>
</evidence>
<dbReference type="OrthoDB" id="5377392at2759"/>
<evidence type="ECO:0000256" key="3">
    <source>
        <dbReference type="ARBA" id="ARBA00006559"/>
    </source>
</evidence>
<evidence type="ECO:0000256" key="4">
    <source>
        <dbReference type="ARBA" id="ARBA00012895"/>
    </source>
</evidence>
<protein>
    <recommendedName>
        <fullName evidence="4">DNA topoisomerase (ATP-hydrolyzing)</fullName>
        <ecNumber evidence="4">5.6.2.2</ecNumber>
    </recommendedName>
</protein>
<organism evidence="13 14">
    <name type="scientific">Ceratopteris richardii</name>
    <name type="common">Triangle waterfern</name>
    <dbReference type="NCBI Taxonomy" id="49495"/>
    <lineage>
        <taxon>Eukaryota</taxon>
        <taxon>Viridiplantae</taxon>
        <taxon>Streptophyta</taxon>
        <taxon>Embryophyta</taxon>
        <taxon>Tracheophyta</taxon>
        <taxon>Polypodiopsida</taxon>
        <taxon>Polypodiidae</taxon>
        <taxon>Polypodiales</taxon>
        <taxon>Pteridineae</taxon>
        <taxon>Pteridaceae</taxon>
        <taxon>Parkerioideae</taxon>
        <taxon>Ceratopteris</taxon>
    </lineage>
</organism>
<feature type="domain" description="Topoisomerase 6 subunit A/Spo11 TOPRIM" evidence="12">
    <location>
        <begin position="213"/>
        <end position="380"/>
    </location>
</feature>
<keyword evidence="8 10" id="KW-0238">DNA-binding</keyword>
<evidence type="ECO:0000256" key="1">
    <source>
        <dbReference type="ARBA" id="ARBA00000185"/>
    </source>
</evidence>
<comment type="similarity">
    <text evidence="3 10">Belongs to the TOP6A family.</text>
</comment>
<dbReference type="GO" id="GO:0003677">
    <property type="term" value="F:DNA binding"/>
    <property type="evidence" value="ECO:0007669"/>
    <property type="project" value="UniProtKB-UniRule"/>
</dbReference>
<feature type="domain" description="Spo11/DNA topoisomerase VI subunit A N-terminal" evidence="11">
    <location>
        <begin position="97"/>
        <end position="161"/>
    </location>
</feature>
<dbReference type="GO" id="GO:0003918">
    <property type="term" value="F:DNA topoisomerase type II (double strand cut, ATP-hydrolyzing) activity"/>
    <property type="evidence" value="ECO:0007669"/>
    <property type="project" value="UniProtKB-UniRule"/>
</dbReference>
<evidence type="ECO:0000259" key="11">
    <source>
        <dbReference type="Pfam" id="PF04406"/>
    </source>
</evidence>
<dbReference type="PROSITE" id="PS52041">
    <property type="entry name" value="TOPO_IIB"/>
    <property type="match status" value="1"/>
</dbReference>
<comment type="catalytic activity">
    <reaction evidence="1 10">
        <text>ATP-dependent breakage, passage and rejoining of double-stranded DNA.</text>
        <dbReference type="EC" id="5.6.2.2"/>
    </reaction>
</comment>
<dbReference type="GO" id="GO:0000228">
    <property type="term" value="C:nuclear chromosome"/>
    <property type="evidence" value="ECO:0007669"/>
    <property type="project" value="TreeGrafter"/>
</dbReference>
<name>A0A8T2TXV2_CERRI</name>
<reference evidence="13" key="1">
    <citation type="submission" date="2021-08" db="EMBL/GenBank/DDBJ databases">
        <title>WGS assembly of Ceratopteris richardii.</title>
        <authorList>
            <person name="Marchant D.B."/>
            <person name="Chen G."/>
            <person name="Jenkins J."/>
            <person name="Shu S."/>
            <person name="Leebens-Mack J."/>
            <person name="Grimwood J."/>
            <person name="Schmutz J."/>
            <person name="Soltis P."/>
            <person name="Soltis D."/>
            <person name="Chen Z.-H."/>
        </authorList>
    </citation>
    <scope>NUCLEOTIDE SEQUENCE</scope>
    <source>
        <strain evidence="13">Whitten #5841</strain>
        <tissue evidence="13">Leaf</tissue>
    </source>
</reference>
<gene>
    <name evidence="13" type="ORF">KP509_10G088000</name>
</gene>
<keyword evidence="6" id="KW-0460">Magnesium</keyword>
<dbReference type="OMA" id="CNVKWIG"/>
<dbReference type="PANTHER" id="PTHR10848:SF0">
    <property type="entry name" value="MEIOTIC RECOMBINATION PROTEIN SPO11"/>
    <property type="match status" value="1"/>
</dbReference>
<dbReference type="InterPro" id="IPR034136">
    <property type="entry name" value="TOPRIM_Topo6A/Spo11"/>
</dbReference>
<comment type="cofactor">
    <cofactor evidence="2">
        <name>Mg(2+)</name>
        <dbReference type="ChEBI" id="CHEBI:18420"/>
    </cofactor>
</comment>
<evidence type="ECO:0000256" key="6">
    <source>
        <dbReference type="ARBA" id="ARBA00022842"/>
    </source>
</evidence>
<dbReference type="InterPro" id="IPR013049">
    <property type="entry name" value="Spo11/TopoVI_A_N"/>
</dbReference>
<dbReference type="InterPro" id="IPR036388">
    <property type="entry name" value="WH-like_DNA-bd_sf"/>
</dbReference>
<keyword evidence="14" id="KW-1185">Reference proteome</keyword>
<dbReference type="AlphaFoldDB" id="A0A8T2TXV2"/>
<keyword evidence="5" id="KW-0479">Metal-binding</keyword>
<dbReference type="PANTHER" id="PTHR10848">
    <property type="entry name" value="MEIOTIC RECOMBINATION PROTEIN SPO11"/>
    <property type="match status" value="1"/>
</dbReference>
<dbReference type="InterPro" id="IPR036078">
    <property type="entry name" value="Spo11/TopoVI_A_sf"/>
</dbReference>
<dbReference type="SUPFAM" id="SSF56726">
    <property type="entry name" value="DNA topoisomerase IV, alpha subunit"/>
    <property type="match status" value="1"/>
</dbReference>
<evidence type="ECO:0000313" key="13">
    <source>
        <dbReference type="EMBL" id="KAH7428337.1"/>
    </source>
</evidence>
<feature type="active site" description="O-(5'-phospho-DNA)-tyrosine intermediate" evidence="10">
    <location>
        <position position="125"/>
    </location>
</feature>
<keyword evidence="9 10" id="KW-0413">Isomerase</keyword>
<evidence type="ECO:0000259" key="12">
    <source>
        <dbReference type="Pfam" id="PF21180"/>
    </source>
</evidence>
<dbReference type="GO" id="GO:0000706">
    <property type="term" value="P:meiotic DNA double-strand break processing"/>
    <property type="evidence" value="ECO:0007669"/>
    <property type="project" value="TreeGrafter"/>
</dbReference>
<accession>A0A8T2TXV2</accession>
<evidence type="ECO:0000256" key="9">
    <source>
        <dbReference type="ARBA" id="ARBA00023235"/>
    </source>
</evidence>
<dbReference type="PRINTS" id="PR01550">
    <property type="entry name" value="TOP6AFAMILY"/>
</dbReference>
<dbReference type="GO" id="GO:0046872">
    <property type="term" value="F:metal ion binding"/>
    <property type="evidence" value="ECO:0007669"/>
    <property type="project" value="UniProtKB-KW"/>
</dbReference>
<evidence type="ECO:0000256" key="8">
    <source>
        <dbReference type="ARBA" id="ARBA00023125"/>
    </source>
</evidence>
<dbReference type="FunFam" id="1.10.10.10:FF:000487">
    <property type="entry name" value="Meiotic recombination protein SPO11-2"/>
    <property type="match status" value="1"/>
</dbReference>
<proteinExistence type="inferred from homology"/>
<sequence>MNHEQRTPFHAIEYACTADIVPPQELNIQVVIRIQSLVILFLQSITAERPSIMGLSMICRSKENSHGTRSFFGEDEPLFLSHLTYSRPFSNKKFTKAFVRVWMVLRISYKLLEEGKHATQRELFYRLLSEAPNYFRCQKQVNDAIQDVVAVVKCSRYSLGILASSRGSVTGRLLIQEPDGAVLDCTNTGSAGQVITGDLNCIQNWRFQSDARYILVVEKDAIFQRLQEDKFFYSVPCIIITAKGYPDLASRIFLHQLRCTFPMFPIVALVDWNPAGLAILCTYKFGSVRMGLETSTYVCDVKWLGLRSRDIQLVSKESFIPLTAKDRQLATSLLSSKMLQNKKAYQEELTHMLEFGGRIEIEALYAHGYSFLGKYIAQKIVERDYI</sequence>
<dbReference type="Gene3D" id="1.10.10.10">
    <property type="entry name" value="Winged helix-like DNA-binding domain superfamily/Winged helix DNA-binding domain"/>
    <property type="match status" value="1"/>
</dbReference>
<dbReference type="EMBL" id="CM035415">
    <property type="protein sequence ID" value="KAH7428337.1"/>
    <property type="molecule type" value="Genomic_DNA"/>
</dbReference>
<dbReference type="InterPro" id="IPR002815">
    <property type="entry name" value="Spo11/TopoVI_A"/>
</dbReference>
<dbReference type="EMBL" id="CM035415">
    <property type="protein sequence ID" value="KAH7428340.1"/>
    <property type="molecule type" value="Genomic_DNA"/>
</dbReference>
<evidence type="ECO:0000256" key="10">
    <source>
        <dbReference type="PROSITE-ProRule" id="PRU01385"/>
    </source>
</evidence>